<dbReference type="AlphaFoldDB" id="D1CG04"/>
<evidence type="ECO:0000256" key="1">
    <source>
        <dbReference type="ARBA" id="ARBA00002606"/>
    </source>
</evidence>
<keyword evidence="6 8" id="KW-0648">Protein biosynthesis</keyword>
<dbReference type="CDD" id="cd08646">
    <property type="entry name" value="FMT_core_Met-tRNA-FMT_N"/>
    <property type="match status" value="1"/>
</dbReference>
<reference evidence="12" key="1">
    <citation type="journal article" date="2010" name="Stand. Genomic Sci.">
        <title>Complete genome sequence of 'Thermobaculum terrenum' type strain (YNP1).</title>
        <authorList>
            <person name="Kiss H."/>
            <person name="Cleland D."/>
            <person name="Lapidus A."/>
            <person name="Lucas S."/>
            <person name="Glavina Del Rio T."/>
            <person name="Nolan M."/>
            <person name="Tice H."/>
            <person name="Han C."/>
            <person name="Goodwin L."/>
            <person name="Pitluck S."/>
            <person name="Liolios K."/>
            <person name="Ivanova N."/>
            <person name="Mavromatis K."/>
            <person name="Ovchinnikova G."/>
            <person name="Pati A."/>
            <person name="Chen A."/>
            <person name="Palaniappan K."/>
            <person name="Land M."/>
            <person name="Hauser L."/>
            <person name="Chang Y."/>
            <person name="Jeffries C."/>
            <person name="Lu M."/>
            <person name="Brettin T."/>
            <person name="Detter J."/>
            <person name="Goker M."/>
            <person name="Tindall B."/>
            <person name="Beck B."/>
            <person name="McDermott T."/>
            <person name="Woyke T."/>
            <person name="Bristow J."/>
            <person name="Eisen J."/>
            <person name="Markowitz V."/>
            <person name="Hugenholtz P."/>
            <person name="Kyrpides N."/>
            <person name="Klenk H."/>
            <person name="Cheng J."/>
        </authorList>
    </citation>
    <scope>NUCLEOTIDE SEQUENCE [LARGE SCALE GENOMIC DNA]</scope>
    <source>
        <strain evidence="12">ATCC BAA-798 / YNP1</strain>
    </source>
</reference>
<dbReference type="GO" id="GO:0004479">
    <property type="term" value="F:methionyl-tRNA formyltransferase activity"/>
    <property type="evidence" value="ECO:0007669"/>
    <property type="project" value="UniProtKB-UniRule"/>
</dbReference>
<evidence type="ECO:0000313" key="11">
    <source>
        <dbReference type="EMBL" id="ACZ41860.1"/>
    </source>
</evidence>
<dbReference type="CDD" id="cd08704">
    <property type="entry name" value="Met_tRNA_FMT_C"/>
    <property type="match status" value="1"/>
</dbReference>
<evidence type="ECO:0000313" key="12">
    <source>
        <dbReference type="Proteomes" id="UP000000323"/>
    </source>
</evidence>
<dbReference type="EC" id="2.1.2.9" evidence="3 8"/>
<feature type="domain" description="Formyl transferase C-terminal" evidence="10">
    <location>
        <begin position="208"/>
        <end position="306"/>
    </location>
</feature>
<dbReference type="EMBL" id="CP001825">
    <property type="protein sequence ID" value="ACZ41860.1"/>
    <property type="molecule type" value="Genomic_DNA"/>
</dbReference>
<dbReference type="InterPro" id="IPR001555">
    <property type="entry name" value="GART_AS"/>
</dbReference>
<feature type="binding site" evidence="8">
    <location>
        <begin position="114"/>
        <end position="117"/>
    </location>
    <ligand>
        <name>(6S)-5,6,7,8-tetrahydrofolate</name>
        <dbReference type="ChEBI" id="CHEBI:57453"/>
    </ligand>
</feature>
<dbReference type="GO" id="GO:0005829">
    <property type="term" value="C:cytosol"/>
    <property type="evidence" value="ECO:0007669"/>
    <property type="project" value="TreeGrafter"/>
</dbReference>
<evidence type="ECO:0000256" key="6">
    <source>
        <dbReference type="ARBA" id="ARBA00022917"/>
    </source>
</evidence>
<dbReference type="PROSITE" id="PS00373">
    <property type="entry name" value="GART"/>
    <property type="match status" value="1"/>
</dbReference>
<evidence type="ECO:0000256" key="3">
    <source>
        <dbReference type="ARBA" id="ARBA00012261"/>
    </source>
</evidence>
<comment type="function">
    <text evidence="1 8">Attaches a formyl group to the free amino group of methionyl-tRNA(fMet). The formyl group appears to play a dual role in the initiator identity of N-formylmethionyl-tRNA by promoting its recognition by IF2 and preventing the misappropriation of this tRNA by the elongation apparatus.</text>
</comment>
<evidence type="ECO:0000256" key="7">
    <source>
        <dbReference type="ARBA" id="ARBA00048558"/>
    </source>
</evidence>
<dbReference type="InterPro" id="IPR005794">
    <property type="entry name" value="Fmt"/>
</dbReference>
<dbReference type="Pfam" id="PF00551">
    <property type="entry name" value="Formyl_trans_N"/>
    <property type="match status" value="1"/>
</dbReference>
<evidence type="ECO:0000259" key="9">
    <source>
        <dbReference type="Pfam" id="PF00551"/>
    </source>
</evidence>
<comment type="catalytic activity">
    <reaction evidence="7 8">
        <text>L-methionyl-tRNA(fMet) + (6R)-10-formyltetrahydrofolate = N-formyl-L-methionyl-tRNA(fMet) + (6S)-5,6,7,8-tetrahydrofolate + H(+)</text>
        <dbReference type="Rhea" id="RHEA:24380"/>
        <dbReference type="Rhea" id="RHEA-COMP:9952"/>
        <dbReference type="Rhea" id="RHEA-COMP:9953"/>
        <dbReference type="ChEBI" id="CHEBI:15378"/>
        <dbReference type="ChEBI" id="CHEBI:57453"/>
        <dbReference type="ChEBI" id="CHEBI:78530"/>
        <dbReference type="ChEBI" id="CHEBI:78844"/>
        <dbReference type="ChEBI" id="CHEBI:195366"/>
        <dbReference type="EC" id="2.1.2.9"/>
    </reaction>
</comment>
<protein>
    <recommendedName>
        <fullName evidence="4 8">Methionyl-tRNA formyltransferase</fullName>
        <ecNumber evidence="3 8">2.1.2.9</ecNumber>
    </recommendedName>
</protein>
<evidence type="ECO:0000256" key="8">
    <source>
        <dbReference type="HAMAP-Rule" id="MF_00182"/>
    </source>
</evidence>
<proteinExistence type="inferred from homology"/>
<sequence>MMDRKRLLFFGTSEFAVPQLQALTSLGKHDLVAVYTQPDKPAGRGLRSHPSPIALAAEQLGLPIEKPKKIRDSSVIASIRDYRPDLIILSAYGLIIPREALQIPPLGWINVHPSLLPKYRGAAPIQAAILAGETKTGVTLIRMGEGLDDGPILAQVEVDIKDHETAGELSERLAKIAADLLIQTLDKWIQGKITPVEQDHSAATYAPKISKEAACIDWNKPAVLIEREVRAFNPWPVSYTYWEDKRILIYKAKAIPSSTEGKPGEVTKDVQTKMPIVTCGEGALLLEQLQMQGKKIVDGKAFLAGYQKIIGSILSSDCFGEPNKDS</sequence>
<gene>
    <name evidence="8" type="primary">fmt</name>
    <name evidence="11" type="ordered locus">Tter_0943</name>
</gene>
<dbReference type="InterPro" id="IPR011034">
    <property type="entry name" value="Formyl_transferase-like_C_sf"/>
</dbReference>
<comment type="similarity">
    <text evidence="2 8">Belongs to the Fmt family.</text>
</comment>
<dbReference type="SUPFAM" id="SSF53328">
    <property type="entry name" value="Formyltransferase"/>
    <property type="match status" value="1"/>
</dbReference>
<dbReference type="Pfam" id="PF02911">
    <property type="entry name" value="Formyl_trans_C"/>
    <property type="match status" value="1"/>
</dbReference>
<dbReference type="PANTHER" id="PTHR11138">
    <property type="entry name" value="METHIONYL-TRNA FORMYLTRANSFERASE"/>
    <property type="match status" value="1"/>
</dbReference>
<dbReference type="NCBIfam" id="TIGR00460">
    <property type="entry name" value="fmt"/>
    <property type="match status" value="1"/>
</dbReference>
<dbReference type="OrthoDB" id="9802815at2"/>
<dbReference type="InterPro" id="IPR044135">
    <property type="entry name" value="Met-tRNA-FMT_C"/>
</dbReference>
<dbReference type="KEGG" id="ttr:Tter_0943"/>
<dbReference type="HAMAP" id="MF_00182">
    <property type="entry name" value="Formyl_trans"/>
    <property type="match status" value="1"/>
</dbReference>
<evidence type="ECO:0000259" key="10">
    <source>
        <dbReference type="Pfam" id="PF02911"/>
    </source>
</evidence>
<dbReference type="HOGENOM" id="CLU_033347_1_1_0"/>
<dbReference type="Gene3D" id="3.10.25.10">
    <property type="entry name" value="Formyl transferase, C-terminal domain"/>
    <property type="match status" value="1"/>
</dbReference>
<dbReference type="STRING" id="525904.Tter_0943"/>
<accession>D1CG04</accession>
<keyword evidence="12" id="KW-1185">Reference proteome</keyword>
<dbReference type="InterPro" id="IPR036477">
    <property type="entry name" value="Formyl_transf_N_sf"/>
</dbReference>
<name>D1CG04_THET1</name>
<dbReference type="InterPro" id="IPR041711">
    <property type="entry name" value="Met-tRNA-FMT_N"/>
</dbReference>
<evidence type="ECO:0000256" key="2">
    <source>
        <dbReference type="ARBA" id="ARBA00010699"/>
    </source>
</evidence>
<dbReference type="PANTHER" id="PTHR11138:SF5">
    <property type="entry name" value="METHIONYL-TRNA FORMYLTRANSFERASE, MITOCHONDRIAL"/>
    <property type="match status" value="1"/>
</dbReference>
<dbReference type="InterPro" id="IPR005793">
    <property type="entry name" value="Formyl_trans_C"/>
</dbReference>
<dbReference type="InterPro" id="IPR037022">
    <property type="entry name" value="Formyl_trans_C_sf"/>
</dbReference>
<dbReference type="Proteomes" id="UP000000323">
    <property type="component" value="Chromosome 1"/>
</dbReference>
<dbReference type="InterPro" id="IPR002376">
    <property type="entry name" value="Formyl_transf_N"/>
</dbReference>
<feature type="domain" description="Formyl transferase N-terminal" evidence="9">
    <location>
        <begin position="6"/>
        <end position="185"/>
    </location>
</feature>
<evidence type="ECO:0000256" key="4">
    <source>
        <dbReference type="ARBA" id="ARBA00016014"/>
    </source>
</evidence>
<dbReference type="RefSeq" id="WP_012874895.1">
    <property type="nucleotide sequence ID" value="NC_013525.1"/>
</dbReference>
<evidence type="ECO:0000256" key="5">
    <source>
        <dbReference type="ARBA" id="ARBA00022679"/>
    </source>
</evidence>
<dbReference type="SUPFAM" id="SSF50486">
    <property type="entry name" value="FMT C-terminal domain-like"/>
    <property type="match status" value="1"/>
</dbReference>
<dbReference type="eggNOG" id="COG0223">
    <property type="taxonomic scope" value="Bacteria"/>
</dbReference>
<organism evidence="11 12">
    <name type="scientific">Thermobaculum terrenum (strain ATCC BAA-798 / CCMEE 7001 / YNP1)</name>
    <dbReference type="NCBI Taxonomy" id="525904"/>
    <lineage>
        <taxon>Bacteria</taxon>
        <taxon>Bacillati</taxon>
        <taxon>Chloroflexota</taxon>
        <taxon>Chloroflexia</taxon>
        <taxon>Candidatus Thermobaculales</taxon>
        <taxon>Candidatus Thermobaculaceae</taxon>
        <taxon>Thermobaculum</taxon>
    </lineage>
</organism>
<keyword evidence="5 8" id="KW-0808">Transferase</keyword>
<dbReference type="Gene3D" id="3.40.50.170">
    <property type="entry name" value="Formyl transferase, N-terminal domain"/>
    <property type="match status" value="1"/>
</dbReference>